<dbReference type="NCBIfam" id="TIGR00473">
    <property type="entry name" value="pssA"/>
    <property type="match status" value="1"/>
</dbReference>
<comment type="subcellular location">
    <subcellularLocation>
        <location evidence="2">Endomembrane system</location>
        <topology evidence="2">Multi-pass membrane protein</topology>
    </subcellularLocation>
</comment>
<dbReference type="GO" id="GO:0008654">
    <property type="term" value="P:phospholipid biosynthetic process"/>
    <property type="evidence" value="ECO:0007669"/>
    <property type="project" value="UniProtKB-KW"/>
</dbReference>
<dbReference type="InterPro" id="IPR004533">
    <property type="entry name" value="CDP-diaglyc--ser_O-PTrfase"/>
</dbReference>
<feature type="transmembrane region" description="Helical" evidence="16">
    <location>
        <begin position="156"/>
        <end position="177"/>
    </location>
</feature>
<evidence type="ECO:0000256" key="6">
    <source>
        <dbReference type="ARBA" id="ARBA00022516"/>
    </source>
</evidence>
<evidence type="ECO:0000256" key="9">
    <source>
        <dbReference type="ARBA" id="ARBA00022989"/>
    </source>
</evidence>
<reference evidence="17" key="1">
    <citation type="submission" date="2018-06" db="EMBL/GenBank/DDBJ databases">
        <authorList>
            <person name="Zhirakovskaya E."/>
        </authorList>
    </citation>
    <scope>NUCLEOTIDE SEQUENCE</scope>
</reference>
<evidence type="ECO:0000256" key="5">
    <source>
        <dbReference type="ARBA" id="ARBA00017171"/>
    </source>
</evidence>
<dbReference type="Gene3D" id="1.20.120.1760">
    <property type="match status" value="1"/>
</dbReference>
<feature type="transmembrane region" description="Helical" evidence="16">
    <location>
        <begin position="57"/>
        <end position="74"/>
    </location>
</feature>
<evidence type="ECO:0000256" key="11">
    <source>
        <dbReference type="ARBA" id="ARBA00023136"/>
    </source>
</evidence>
<evidence type="ECO:0000256" key="16">
    <source>
        <dbReference type="SAM" id="Phobius"/>
    </source>
</evidence>
<evidence type="ECO:0000256" key="15">
    <source>
        <dbReference type="SAM" id="MobiDB-lite"/>
    </source>
</evidence>
<dbReference type="PANTHER" id="PTHR14269:SF61">
    <property type="entry name" value="CDP-DIACYLGLYCEROL--SERINE O-PHOSPHATIDYLTRANSFERASE"/>
    <property type="match status" value="1"/>
</dbReference>
<dbReference type="EMBL" id="UOFL01000185">
    <property type="protein sequence ID" value="VAW79955.1"/>
    <property type="molecule type" value="Genomic_DNA"/>
</dbReference>
<gene>
    <name evidence="17" type="ORF">MNBD_GAMMA12-2694</name>
</gene>
<comment type="similarity">
    <text evidence="3">Belongs to the CDP-alcohol phosphatidyltransferase class-I family.</text>
</comment>
<keyword evidence="7 17" id="KW-0808">Transferase</keyword>
<keyword evidence="13" id="KW-1208">Phospholipid metabolism</keyword>
<evidence type="ECO:0000256" key="3">
    <source>
        <dbReference type="ARBA" id="ARBA00010441"/>
    </source>
</evidence>
<feature type="transmembrane region" description="Helical" evidence="16">
    <location>
        <begin position="31"/>
        <end position="51"/>
    </location>
</feature>
<dbReference type="InterPro" id="IPR048254">
    <property type="entry name" value="CDP_ALCOHOL_P_TRANSF_CS"/>
</dbReference>
<dbReference type="InterPro" id="IPR050324">
    <property type="entry name" value="CDP-alcohol_PTase-I"/>
</dbReference>
<dbReference type="InterPro" id="IPR000462">
    <property type="entry name" value="CDP-OH_P_trans"/>
</dbReference>
<keyword evidence="6" id="KW-0444">Lipid biosynthesis</keyword>
<feature type="transmembrane region" description="Helical" evidence="16">
    <location>
        <begin position="127"/>
        <end position="144"/>
    </location>
</feature>
<dbReference type="GO" id="GO:0016020">
    <property type="term" value="C:membrane"/>
    <property type="evidence" value="ECO:0007669"/>
    <property type="project" value="InterPro"/>
</dbReference>
<dbReference type="AlphaFoldDB" id="A0A3B0YGE2"/>
<evidence type="ECO:0000256" key="8">
    <source>
        <dbReference type="ARBA" id="ARBA00022692"/>
    </source>
</evidence>
<dbReference type="InterPro" id="IPR043130">
    <property type="entry name" value="CDP-OH_PTrfase_TM_dom"/>
</dbReference>
<dbReference type="Pfam" id="PF01066">
    <property type="entry name" value="CDP-OH_P_transf"/>
    <property type="match status" value="1"/>
</dbReference>
<organism evidence="17">
    <name type="scientific">hydrothermal vent metagenome</name>
    <dbReference type="NCBI Taxonomy" id="652676"/>
    <lineage>
        <taxon>unclassified sequences</taxon>
        <taxon>metagenomes</taxon>
        <taxon>ecological metagenomes</taxon>
    </lineage>
</organism>
<evidence type="ECO:0000313" key="17">
    <source>
        <dbReference type="EMBL" id="VAW79955.1"/>
    </source>
</evidence>
<evidence type="ECO:0000256" key="2">
    <source>
        <dbReference type="ARBA" id="ARBA00004127"/>
    </source>
</evidence>
<feature type="region of interest" description="Disordered" evidence="15">
    <location>
        <begin position="1"/>
        <end position="24"/>
    </location>
</feature>
<dbReference type="GO" id="GO:0012505">
    <property type="term" value="C:endomembrane system"/>
    <property type="evidence" value="ECO:0007669"/>
    <property type="project" value="UniProtKB-SubCell"/>
</dbReference>
<feature type="transmembrane region" description="Helical" evidence="16">
    <location>
        <begin position="222"/>
        <end position="239"/>
    </location>
</feature>
<evidence type="ECO:0000256" key="12">
    <source>
        <dbReference type="ARBA" id="ARBA00023209"/>
    </source>
</evidence>
<keyword evidence="9 16" id="KW-1133">Transmembrane helix</keyword>
<sequence length="277" mass="30633">MMKPVQQDKPQLVDQNTDDLPSKQKKRRRGVYLIPNLFTTFGLFAGFYAIIQASTSNYEYAAIAIIVAMVLDGLDGRIARMTNTQSDFGAEYDSLADMVSFGIAPALIMFEWSLSSMSQLSPEMAKVGWLAAFFYAAMAALRLARFNVQTDTVEKGFFRGLPSPAAAGLVISFIWVCETLDVPLTGKDMLVYSLVVMVVAGALMISPILFNSFKDSNREGKIPFRGATAIVLILILVYLDPPKVLFAVFFIYAISGPVMSLFRRKNRTRIKAQDSAD</sequence>
<evidence type="ECO:0000256" key="4">
    <source>
        <dbReference type="ARBA" id="ARBA00013174"/>
    </source>
</evidence>
<feature type="transmembrane region" description="Helical" evidence="16">
    <location>
        <begin position="95"/>
        <end position="115"/>
    </location>
</feature>
<dbReference type="PANTHER" id="PTHR14269">
    <property type="entry name" value="CDP-DIACYLGLYCEROL--GLYCEROL-3-PHOSPHATE 3-PHOSPHATIDYLTRANSFERASE-RELATED"/>
    <property type="match status" value="1"/>
</dbReference>
<evidence type="ECO:0000256" key="10">
    <source>
        <dbReference type="ARBA" id="ARBA00023098"/>
    </source>
</evidence>
<keyword evidence="12" id="KW-0594">Phospholipid biosynthesis</keyword>
<dbReference type="GO" id="GO:0003882">
    <property type="term" value="F:CDP-diacylglycerol-serine O-phosphatidyltransferase activity"/>
    <property type="evidence" value="ECO:0007669"/>
    <property type="project" value="UniProtKB-EC"/>
</dbReference>
<proteinExistence type="inferred from homology"/>
<feature type="transmembrane region" description="Helical" evidence="16">
    <location>
        <begin position="189"/>
        <end position="210"/>
    </location>
</feature>
<evidence type="ECO:0000256" key="14">
    <source>
        <dbReference type="ARBA" id="ARBA00032361"/>
    </source>
</evidence>
<comment type="catalytic activity">
    <reaction evidence="1">
        <text>a CDP-1,2-diacyl-sn-glycerol + L-serine = a 1,2-diacyl-sn-glycero-3-phospho-L-serine + CMP + H(+)</text>
        <dbReference type="Rhea" id="RHEA:16913"/>
        <dbReference type="ChEBI" id="CHEBI:15378"/>
        <dbReference type="ChEBI" id="CHEBI:33384"/>
        <dbReference type="ChEBI" id="CHEBI:57262"/>
        <dbReference type="ChEBI" id="CHEBI:58332"/>
        <dbReference type="ChEBI" id="CHEBI:60377"/>
        <dbReference type="EC" id="2.7.8.8"/>
    </reaction>
</comment>
<dbReference type="PROSITE" id="PS00379">
    <property type="entry name" value="CDP_ALCOHOL_P_TRANSF"/>
    <property type="match status" value="1"/>
</dbReference>
<feature type="transmembrane region" description="Helical" evidence="16">
    <location>
        <begin position="245"/>
        <end position="262"/>
    </location>
</feature>
<keyword evidence="8 16" id="KW-0812">Transmembrane</keyword>
<protein>
    <recommendedName>
        <fullName evidence="5">CDP-diacylglycerol--serine O-phosphatidyltransferase</fullName>
        <ecNumber evidence="4">2.7.8.8</ecNumber>
    </recommendedName>
    <alternativeName>
        <fullName evidence="14">Phosphatidylserine synthase</fullName>
    </alternativeName>
</protein>
<dbReference type="EC" id="2.7.8.8" evidence="4"/>
<accession>A0A3B0YGE2</accession>
<evidence type="ECO:0000256" key="7">
    <source>
        <dbReference type="ARBA" id="ARBA00022679"/>
    </source>
</evidence>
<evidence type="ECO:0000256" key="13">
    <source>
        <dbReference type="ARBA" id="ARBA00023264"/>
    </source>
</evidence>
<keyword evidence="10" id="KW-0443">Lipid metabolism</keyword>
<keyword evidence="11 16" id="KW-0472">Membrane</keyword>
<name>A0A3B0YGE2_9ZZZZ</name>
<evidence type="ECO:0000256" key="1">
    <source>
        <dbReference type="ARBA" id="ARBA00000287"/>
    </source>
</evidence>